<comment type="similarity">
    <text evidence="1">Belongs to the phD/YefM antitoxin family.</text>
</comment>
<name>A0A8J6QPG8_9BACT</name>
<dbReference type="Proteomes" id="UP000632828">
    <property type="component" value="Unassembled WGS sequence"/>
</dbReference>
<keyword evidence="3" id="KW-1185">Reference proteome</keyword>
<gene>
    <name evidence="2" type="ORF">ICT70_06335</name>
</gene>
<evidence type="ECO:0000256" key="1">
    <source>
        <dbReference type="ARBA" id="ARBA00009981"/>
    </source>
</evidence>
<reference evidence="2" key="1">
    <citation type="submission" date="2020-09" db="EMBL/GenBank/DDBJ databases">
        <title>Pelobacter alkaliphilus sp. nov., a novel anaerobic arsenate-reducing bacterium from terrestrial mud volcano.</title>
        <authorList>
            <person name="Khomyakova M.A."/>
            <person name="Merkel A.Y."/>
            <person name="Slobodkin A.I."/>
        </authorList>
    </citation>
    <scope>NUCLEOTIDE SEQUENCE</scope>
    <source>
        <strain evidence="2">M08fum</strain>
    </source>
</reference>
<dbReference type="AlphaFoldDB" id="A0A8J6QPG8"/>
<organism evidence="2 3">
    <name type="scientific">Pelovirga terrestris</name>
    <dbReference type="NCBI Taxonomy" id="2771352"/>
    <lineage>
        <taxon>Bacteria</taxon>
        <taxon>Pseudomonadati</taxon>
        <taxon>Thermodesulfobacteriota</taxon>
        <taxon>Desulfuromonadia</taxon>
        <taxon>Geobacterales</taxon>
        <taxon>Geobacteraceae</taxon>
        <taxon>Pelovirga</taxon>
    </lineage>
</organism>
<sequence>MSEVVSKSQFKPRALEYFRKIQDQGGELIITDHNQPVLKIIPYHDQPPQVLQELRNSVRRYDQPLDPVAENDWAALQ</sequence>
<dbReference type="RefSeq" id="WP_191154577.1">
    <property type="nucleotide sequence ID" value="NZ_JACWUN010000005.1"/>
</dbReference>
<dbReference type="InterPro" id="IPR036165">
    <property type="entry name" value="YefM-like_sf"/>
</dbReference>
<evidence type="ECO:0000313" key="3">
    <source>
        <dbReference type="Proteomes" id="UP000632828"/>
    </source>
</evidence>
<proteinExistence type="inferred from homology"/>
<dbReference type="SUPFAM" id="SSF143120">
    <property type="entry name" value="YefM-like"/>
    <property type="match status" value="1"/>
</dbReference>
<dbReference type="EMBL" id="JACWUN010000005">
    <property type="protein sequence ID" value="MBD1400283.1"/>
    <property type="molecule type" value="Genomic_DNA"/>
</dbReference>
<protein>
    <submittedName>
        <fullName evidence="2">Type II toxin-antitoxin system Phd/YefM family antitoxin</fullName>
    </submittedName>
</protein>
<accession>A0A8J6QPG8</accession>
<evidence type="ECO:0000313" key="2">
    <source>
        <dbReference type="EMBL" id="MBD1400283.1"/>
    </source>
</evidence>
<comment type="caution">
    <text evidence="2">The sequence shown here is derived from an EMBL/GenBank/DDBJ whole genome shotgun (WGS) entry which is preliminary data.</text>
</comment>